<organism evidence="1 2">
    <name type="scientific">Burkholderia cenocepacia</name>
    <dbReference type="NCBI Taxonomy" id="95486"/>
    <lineage>
        <taxon>Bacteria</taxon>
        <taxon>Pseudomonadati</taxon>
        <taxon>Pseudomonadota</taxon>
        <taxon>Betaproteobacteria</taxon>
        <taxon>Burkholderiales</taxon>
        <taxon>Burkholderiaceae</taxon>
        <taxon>Burkholderia</taxon>
        <taxon>Burkholderia cepacia complex</taxon>
    </lineage>
</organism>
<protein>
    <submittedName>
        <fullName evidence="1">Uncharacterized protein</fullName>
    </submittedName>
</protein>
<gene>
    <name evidence="1" type="ORF">A8E72_26440</name>
</gene>
<dbReference type="Proteomes" id="UP000188543">
    <property type="component" value="Unassembled WGS sequence"/>
</dbReference>
<evidence type="ECO:0000313" key="1">
    <source>
        <dbReference type="EMBL" id="ONU80008.1"/>
    </source>
</evidence>
<sequence>MPGFLFAAAGGWPGARVSCGSRRQFLHFDLTAGVGTLRRTFACRPTDLLTRRPKKKKAPEGAFKMLRLVRQAD</sequence>
<dbReference type="AlphaFoldDB" id="A0A1V2XVK4"/>
<proteinExistence type="predicted"/>
<comment type="caution">
    <text evidence="1">The sequence shown here is derived from an EMBL/GenBank/DDBJ whole genome shotgun (WGS) entry which is preliminary data.</text>
</comment>
<accession>A0A1V2XVK4</accession>
<evidence type="ECO:0000313" key="2">
    <source>
        <dbReference type="Proteomes" id="UP000188543"/>
    </source>
</evidence>
<name>A0A1V2XVK4_9BURK</name>
<reference evidence="1 2" key="1">
    <citation type="submission" date="2016-08" db="EMBL/GenBank/DDBJ databases">
        <authorList>
            <person name="Seilhamer J.J."/>
        </authorList>
    </citation>
    <scope>NUCLEOTIDE SEQUENCE [LARGE SCALE GENOMIC DNA]</scope>
    <source>
        <strain evidence="1 2">VC14762</strain>
    </source>
</reference>
<dbReference type="EMBL" id="MUTJ01000081">
    <property type="protein sequence ID" value="ONU80008.1"/>
    <property type="molecule type" value="Genomic_DNA"/>
</dbReference>